<gene>
    <name evidence="1" type="ORF">MRATA1EN22A_LOCUS3767</name>
</gene>
<reference evidence="1" key="2">
    <citation type="submission" date="2025-03" db="EMBL/GenBank/DDBJ databases">
        <authorList>
            <consortium name="ELIXIR-Norway"/>
            <consortium name="Elixir Norway"/>
        </authorList>
    </citation>
    <scope>NUCLEOTIDE SEQUENCE</scope>
</reference>
<evidence type="ECO:0000313" key="1">
    <source>
        <dbReference type="EMBL" id="CAM9525703.1"/>
    </source>
</evidence>
<reference evidence="1" key="1">
    <citation type="submission" date="2023-05" db="EMBL/GenBank/DDBJ databases">
        <authorList>
            <consortium name="ELIXIR-Norway"/>
        </authorList>
    </citation>
    <scope>NUCLEOTIDE SEQUENCE</scope>
</reference>
<dbReference type="Proteomes" id="UP001162501">
    <property type="component" value="Chromosome 11"/>
</dbReference>
<protein>
    <submittedName>
        <fullName evidence="1">Uncharacterized protein</fullName>
    </submittedName>
</protein>
<accession>A0AC59YAC6</accession>
<evidence type="ECO:0000313" key="2">
    <source>
        <dbReference type="Proteomes" id="UP001162501"/>
    </source>
</evidence>
<sequence>MEAVADLLASQEPHVTSIQLPARSVEWLPTDAGGQRRAGCRAPGFEAEKGAAVPVARQLPPGLALLWALSHSPEPWEAVCAPGTRGA</sequence>
<proteinExistence type="predicted"/>
<dbReference type="EMBL" id="OX596095">
    <property type="protein sequence ID" value="CAM9525703.1"/>
    <property type="molecule type" value="Genomic_DNA"/>
</dbReference>
<organism evidence="1 2">
    <name type="scientific">Rangifer tarandus platyrhynchus</name>
    <name type="common">Svalbard reindeer</name>
    <dbReference type="NCBI Taxonomy" id="3082113"/>
    <lineage>
        <taxon>Eukaryota</taxon>
        <taxon>Metazoa</taxon>
        <taxon>Chordata</taxon>
        <taxon>Craniata</taxon>
        <taxon>Vertebrata</taxon>
        <taxon>Euteleostomi</taxon>
        <taxon>Mammalia</taxon>
        <taxon>Eutheria</taxon>
        <taxon>Laurasiatheria</taxon>
        <taxon>Artiodactyla</taxon>
        <taxon>Ruminantia</taxon>
        <taxon>Pecora</taxon>
        <taxon>Cervidae</taxon>
        <taxon>Odocoileinae</taxon>
        <taxon>Rangifer</taxon>
    </lineage>
</organism>
<name>A0AC59YAC6_RANTA</name>